<evidence type="ECO:0000259" key="1">
    <source>
        <dbReference type="PROSITE" id="PS51186"/>
    </source>
</evidence>
<evidence type="ECO:0000313" key="3">
    <source>
        <dbReference type="Proteomes" id="UP000824123"/>
    </source>
</evidence>
<dbReference type="CDD" id="cd04301">
    <property type="entry name" value="NAT_SF"/>
    <property type="match status" value="1"/>
</dbReference>
<dbReference type="InterPro" id="IPR016181">
    <property type="entry name" value="Acyl_CoA_acyltransferase"/>
</dbReference>
<protein>
    <submittedName>
        <fullName evidence="2">GNAT family N-acetyltransferase</fullName>
    </submittedName>
</protein>
<dbReference type="PANTHER" id="PTHR43792">
    <property type="entry name" value="GNAT FAMILY, PUTATIVE (AFU_ORTHOLOGUE AFUA_3G00765)-RELATED-RELATED"/>
    <property type="match status" value="1"/>
</dbReference>
<dbReference type="Gene3D" id="3.40.630.30">
    <property type="match status" value="1"/>
</dbReference>
<name>A0A9D1LQU8_9FIRM</name>
<dbReference type="EMBL" id="DVNK01000025">
    <property type="protein sequence ID" value="HIU46292.1"/>
    <property type="molecule type" value="Genomic_DNA"/>
</dbReference>
<dbReference type="Pfam" id="PF13302">
    <property type="entry name" value="Acetyltransf_3"/>
    <property type="match status" value="1"/>
</dbReference>
<dbReference type="Proteomes" id="UP000824123">
    <property type="component" value="Unassembled WGS sequence"/>
</dbReference>
<dbReference type="InterPro" id="IPR051531">
    <property type="entry name" value="N-acetyltransferase"/>
</dbReference>
<gene>
    <name evidence="2" type="ORF">IAC59_03420</name>
</gene>
<dbReference type="SUPFAM" id="SSF55729">
    <property type="entry name" value="Acyl-CoA N-acyltransferases (Nat)"/>
    <property type="match status" value="1"/>
</dbReference>
<accession>A0A9D1LQU8</accession>
<sequence length="194" mass="21979">MQLHQTGTRPLITRRLRLRRFSEDDAPLVFARWSGDAFNSRFVMARPHADVSQTREMLRRYAEMYANVDFYMWAIELDGELTGYVCANELNLEIRSACIGYCITRSHWGQGIATEAARAVTWYLFQMGFNRVFSYHNPLNPASGRVMRKCGMQLEGVIRGGSMLAGEICDCVQYAILRSDEAAAALSTAARFAD</sequence>
<reference evidence="2" key="2">
    <citation type="journal article" date="2021" name="PeerJ">
        <title>Extensive microbial diversity within the chicken gut microbiome revealed by metagenomics and culture.</title>
        <authorList>
            <person name="Gilroy R."/>
            <person name="Ravi A."/>
            <person name="Getino M."/>
            <person name="Pursley I."/>
            <person name="Horton D.L."/>
            <person name="Alikhan N.F."/>
            <person name="Baker D."/>
            <person name="Gharbi K."/>
            <person name="Hall N."/>
            <person name="Watson M."/>
            <person name="Adriaenssens E.M."/>
            <person name="Foster-Nyarko E."/>
            <person name="Jarju S."/>
            <person name="Secka A."/>
            <person name="Antonio M."/>
            <person name="Oren A."/>
            <person name="Chaudhuri R.R."/>
            <person name="La Ragione R."/>
            <person name="Hildebrand F."/>
            <person name="Pallen M.J."/>
        </authorList>
    </citation>
    <scope>NUCLEOTIDE SEQUENCE</scope>
    <source>
        <strain evidence="2">ChiSxjej2B14-8506</strain>
    </source>
</reference>
<reference evidence="2" key="1">
    <citation type="submission" date="2020-10" db="EMBL/GenBank/DDBJ databases">
        <authorList>
            <person name="Gilroy R."/>
        </authorList>
    </citation>
    <scope>NUCLEOTIDE SEQUENCE</scope>
    <source>
        <strain evidence="2">ChiSxjej2B14-8506</strain>
    </source>
</reference>
<dbReference type="InterPro" id="IPR000182">
    <property type="entry name" value="GNAT_dom"/>
</dbReference>
<proteinExistence type="predicted"/>
<dbReference type="AlphaFoldDB" id="A0A9D1LQU8"/>
<evidence type="ECO:0000313" key="2">
    <source>
        <dbReference type="EMBL" id="HIU46292.1"/>
    </source>
</evidence>
<dbReference type="PROSITE" id="PS51186">
    <property type="entry name" value="GNAT"/>
    <property type="match status" value="1"/>
</dbReference>
<organism evidence="2 3">
    <name type="scientific">Candidatus Fimadaptatus faecigallinarum</name>
    <dbReference type="NCBI Taxonomy" id="2840814"/>
    <lineage>
        <taxon>Bacteria</taxon>
        <taxon>Bacillati</taxon>
        <taxon>Bacillota</taxon>
        <taxon>Clostridia</taxon>
        <taxon>Eubacteriales</taxon>
        <taxon>Candidatus Fimadaptatus</taxon>
    </lineage>
</organism>
<dbReference type="GO" id="GO:0016747">
    <property type="term" value="F:acyltransferase activity, transferring groups other than amino-acyl groups"/>
    <property type="evidence" value="ECO:0007669"/>
    <property type="project" value="InterPro"/>
</dbReference>
<comment type="caution">
    <text evidence="2">The sequence shown here is derived from an EMBL/GenBank/DDBJ whole genome shotgun (WGS) entry which is preliminary data.</text>
</comment>
<feature type="domain" description="N-acetyltransferase" evidence="1">
    <location>
        <begin position="16"/>
        <end position="179"/>
    </location>
</feature>